<dbReference type="Proteomes" id="UP000535511">
    <property type="component" value="Unassembled WGS sequence"/>
</dbReference>
<gene>
    <name evidence="4" type="ORF">BJZ21_001626</name>
</gene>
<dbReference type="Gene3D" id="3.30.465.10">
    <property type="match status" value="1"/>
</dbReference>
<dbReference type="GO" id="GO:0016020">
    <property type="term" value="C:membrane"/>
    <property type="evidence" value="ECO:0007669"/>
    <property type="project" value="InterPro"/>
</dbReference>
<dbReference type="InterPro" id="IPR007173">
    <property type="entry name" value="ALO_C"/>
</dbReference>
<dbReference type="RefSeq" id="WP_246298472.1">
    <property type="nucleotide sequence ID" value="NZ_JACCBG010000001.1"/>
</dbReference>
<proteinExistence type="predicted"/>
<dbReference type="InterPro" id="IPR016169">
    <property type="entry name" value="FAD-bd_PCMH_sub2"/>
</dbReference>
<dbReference type="EC" id="1.1.98.3" evidence="4"/>
<name>A0A7Y9JAN6_9ACTN</name>
<dbReference type="InterPro" id="IPR006094">
    <property type="entry name" value="Oxid_FAD_bind_N"/>
</dbReference>
<evidence type="ECO:0000313" key="4">
    <source>
        <dbReference type="EMBL" id="NYD41543.1"/>
    </source>
</evidence>
<keyword evidence="1 4" id="KW-0560">Oxidoreductase</keyword>
<dbReference type="GO" id="GO:0003885">
    <property type="term" value="F:D-arabinono-1,4-lactone oxidase activity"/>
    <property type="evidence" value="ECO:0007669"/>
    <property type="project" value="InterPro"/>
</dbReference>
<dbReference type="InterPro" id="IPR016171">
    <property type="entry name" value="Vanillyl_alc_oxidase_C-sub2"/>
</dbReference>
<dbReference type="InterPro" id="IPR010031">
    <property type="entry name" value="FAD_lactone_oxidase-like"/>
</dbReference>
<evidence type="ECO:0000256" key="2">
    <source>
        <dbReference type="SAM" id="MobiDB-lite"/>
    </source>
</evidence>
<dbReference type="PANTHER" id="PTHR43762:SF1">
    <property type="entry name" value="D-ARABINONO-1,4-LACTONE OXIDASE"/>
    <property type="match status" value="1"/>
</dbReference>
<feature type="region of interest" description="Disordered" evidence="2">
    <location>
        <begin position="1"/>
        <end position="21"/>
    </location>
</feature>
<comment type="caution">
    <text evidence="4">The sequence shown here is derived from an EMBL/GenBank/DDBJ whole genome shotgun (WGS) entry which is preliminary data.</text>
</comment>
<evidence type="ECO:0000259" key="3">
    <source>
        <dbReference type="PROSITE" id="PS51387"/>
    </source>
</evidence>
<dbReference type="Pfam" id="PF01565">
    <property type="entry name" value="FAD_binding_4"/>
    <property type="match status" value="1"/>
</dbReference>
<reference evidence="4 5" key="1">
    <citation type="submission" date="2020-07" db="EMBL/GenBank/DDBJ databases">
        <title>Sequencing the genomes of 1000 actinobacteria strains.</title>
        <authorList>
            <person name="Klenk H.-P."/>
        </authorList>
    </citation>
    <scope>NUCLEOTIDE SEQUENCE [LARGE SCALE GENOMIC DNA]</scope>
    <source>
        <strain evidence="4 5">DSM 21350</strain>
    </source>
</reference>
<feature type="domain" description="FAD-binding PCMH-type" evidence="3">
    <location>
        <begin position="23"/>
        <end position="197"/>
    </location>
</feature>
<accession>A0A7Y9JAN6</accession>
<dbReference type="InterPro" id="IPR036318">
    <property type="entry name" value="FAD-bd_PCMH-like_sf"/>
</dbReference>
<dbReference type="PROSITE" id="PS51387">
    <property type="entry name" value="FAD_PCMH"/>
    <property type="match status" value="1"/>
</dbReference>
<keyword evidence="5" id="KW-1185">Reference proteome</keyword>
<dbReference type="GO" id="GO:0071949">
    <property type="term" value="F:FAD binding"/>
    <property type="evidence" value="ECO:0007669"/>
    <property type="project" value="InterPro"/>
</dbReference>
<dbReference type="Gene3D" id="1.10.45.10">
    <property type="entry name" value="Vanillyl-alcohol Oxidase, Chain A, domain 4"/>
    <property type="match status" value="1"/>
</dbReference>
<organism evidence="4 5">
    <name type="scientific">Nocardioides panaciterrulae</name>
    <dbReference type="NCBI Taxonomy" id="661492"/>
    <lineage>
        <taxon>Bacteria</taxon>
        <taxon>Bacillati</taxon>
        <taxon>Actinomycetota</taxon>
        <taxon>Actinomycetes</taxon>
        <taxon>Propionibacteriales</taxon>
        <taxon>Nocardioidaceae</taxon>
        <taxon>Nocardioides</taxon>
    </lineage>
</organism>
<evidence type="ECO:0000256" key="1">
    <source>
        <dbReference type="ARBA" id="ARBA00023002"/>
    </source>
</evidence>
<dbReference type="Pfam" id="PF04030">
    <property type="entry name" value="ALO"/>
    <property type="match status" value="1"/>
</dbReference>
<feature type="compositionally biased region" description="Gly residues" evidence="2">
    <location>
        <begin position="8"/>
        <end position="19"/>
    </location>
</feature>
<dbReference type="SUPFAM" id="SSF56176">
    <property type="entry name" value="FAD-binding/transporter-associated domain-like"/>
    <property type="match status" value="1"/>
</dbReference>
<dbReference type="PANTHER" id="PTHR43762">
    <property type="entry name" value="L-GULONOLACTONE OXIDASE"/>
    <property type="match status" value="1"/>
</dbReference>
<sequence length="463" mass="49693">MSEQSPGKGSGQLAGGGRMLAGWGRTAPTVATTRRVADGAAEVAELVRRAGPRGLVARGLGRSYGDPAQNAGGEVLLPLPTRIEHEPDGRPGTVRVSAGTSLHDLMAELLPRGRFVPVTPGTRYVTVGGCVACDVHGKSHHVAGSFGRHVVSLELVLADGSVHEVGPDRDPELFWATVGGMGLTGVITSAVLRTIPVESSWMTVTTTRHPDLDSVMEEMRTGDRDVTYSVAWIDTLARGRSLGRSVLTRGEHARRDELDTSAAARPLVAPGGARLRVPPGVPGGLVRPLTVRGFNEAWFRRAPRHRTGELQPLAAFFHPLDGVADWNRLYGPRGFVQYQCVVPDRAADTVALVVDRVARQGHASFLSVLKRFGPGDEAPLSFPMPGWTLALDLPARAGLAPLLDELDRLVAAVGGRVYLAKDARLDPARLPQMYPRLADFRSVRRRVDPTGVFRSDLARRLGL</sequence>
<dbReference type="InterPro" id="IPR016166">
    <property type="entry name" value="FAD-bd_PCMH"/>
</dbReference>
<dbReference type="AlphaFoldDB" id="A0A7Y9JAN6"/>
<dbReference type="EMBL" id="JACCBG010000001">
    <property type="protein sequence ID" value="NYD41543.1"/>
    <property type="molecule type" value="Genomic_DNA"/>
</dbReference>
<protein>
    <submittedName>
        <fullName evidence="4">Decaprenylphospho-beta-D-ribofuranose 2-oxidase</fullName>
        <ecNumber evidence="4">1.1.98.3</ecNumber>
    </submittedName>
</protein>
<evidence type="ECO:0000313" key="5">
    <source>
        <dbReference type="Proteomes" id="UP000535511"/>
    </source>
</evidence>